<name>A0A516KMW9_9CAUD</name>
<dbReference type="Proteomes" id="UP000317800">
    <property type="component" value="Segment"/>
</dbReference>
<dbReference type="Pfam" id="PF10592">
    <property type="entry name" value="AIPR"/>
    <property type="match status" value="1"/>
</dbReference>
<organism evidence="2 3">
    <name type="scientific">Bacillus phage vB_BmeM-Goe8</name>
    <dbReference type="NCBI Taxonomy" id="2593638"/>
    <lineage>
        <taxon>Viruses</taxon>
        <taxon>Duplodnaviria</taxon>
        <taxon>Heunggongvirae</taxon>
        <taxon>Uroviricota</taxon>
        <taxon>Caudoviricetes</taxon>
        <taxon>Herelleviridae</taxon>
        <taxon>Bastillevirinae</taxon>
        <taxon>Goettingenvirus</taxon>
        <taxon>Goettingenvirus goe8</taxon>
    </lineage>
</organism>
<evidence type="ECO:0000313" key="2">
    <source>
        <dbReference type="EMBL" id="QDP42941.1"/>
    </source>
</evidence>
<dbReference type="EMBL" id="MN043729">
    <property type="protein sequence ID" value="QDP42941.1"/>
    <property type="molecule type" value="Genomic_DNA"/>
</dbReference>
<sequence>MTNKTIELEYINAAELEPGYIVLTISAEKLKGMDISLNANPRKPSKANKNVKAMIAQLETDPQNFRRKNEGISIIAHEAVIDSPSRKVVFELNERQGIINGGHTFYTLSNYGVKEATVRIEINTGVPDQLTTDIASARNASKKLSVESELHHIGLFDWIKDSVSPEMKADIKFFEGDEGTVDVGELLQVANVINPTKRTIDNAKRSYNSRGGILGDLKRHGVNASIVRTRGHLEDMWKLYTYIRTDEDLRDRFTSKIFENNQTMYKGVAFFLLAAALLRRTEMEDGLVKINAPLSEIERIVYLKAQEIDNHILKLGEHFISNIDSMVASETFVVGVEVVFLR</sequence>
<accession>A0A516KMW9</accession>
<keyword evidence="3" id="KW-1185">Reference proteome</keyword>
<dbReference type="InterPro" id="IPR018891">
    <property type="entry name" value="AIPR_C"/>
</dbReference>
<proteinExistence type="predicted"/>
<feature type="domain" description="Abortive phage infection protein C-terminal" evidence="1">
    <location>
        <begin position="37"/>
        <end position="145"/>
    </location>
</feature>
<evidence type="ECO:0000259" key="1">
    <source>
        <dbReference type="Pfam" id="PF10592"/>
    </source>
</evidence>
<gene>
    <name evidence="2" type="ORF">Goe8_c01680</name>
</gene>
<reference evidence="2 3" key="1">
    <citation type="submission" date="2019-06" db="EMBL/GenBank/DDBJ databases">
        <authorList>
            <person name="Hertel R."/>
        </authorList>
    </citation>
    <scope>NUCLEOTIDE SEQUENCE [LARGE SCALE GENOMIC DNA]</scope>
</reference>
<evidence type="ECO:0000313" key="3">
    <source>
        <dbReference type="Proteomes" id="UP000317800"/>
    </source>
</evidence>
<protein>
    <submittedName>
        <fullName evidence="2">Putative AIPR protein</fullName>
    </submittedName>
</protein>